<accession>W8BXC6</accession>
<organism evidence="2">
    <name type="scientific">Ceratitis capitata</name>
    <name type="common">Mediterranean fruit fly</name>
    <name type="synonym">Tephritis capitata</name>
    <dbReference type="NCBI Taxonomy" id="7213"/>
    <lineage>
        <taxon>Eukaryota</taxon>
        <taxon>Metazoa</taxon>
        <taxon>Ecdysozoa</taxon>
        <taxon>Arthropoda</taxon>
        <taxon>Hexapoda</taxon>
        <taxon>Insecta</taxon>
        <taxon>Pterygota</taxon>
        <taxon>Neoptera</taxon>
        <taxon>Endopterygota</taxon>
        <taxon>Diptera</taxon>
        <taxon>Brachycera</taxon>
        <taxon>Muscomorpha</taxon>
        <taxon>Tephritoidea</taxon>
        <taxon>Tephritidae</taxon>
        <taxon>Ceratitis</taxon>
        <taxon>Ceratitis</taxon>
    </lineage>
</organism>
<evidence type="ECO:0000313" key="2">
    <source>
        <dbReference type="EMBL" id="JAC05981.1"/>
    </source>
</evidence>
<feature type="transmembrane region" description="Helical" evidence="1">
    <location>
        <begin position="40"/>
        <end position="59"/>
    </location>
</feature>
<evidence type="ECO:0000256" key="1">
    <source>
        <dbReference type="SAM" id="Phobius"/>
    </source>
</evidence>
<protein>
    <submittedName>
        <fullName evidence="2">Uncharacterized protein</fullName>
    </submittedName>
</protein>
<keyword evidence="1" id="KW-1133">Transmembrane helix</keyword>
<keyword evidence="1" id="KW-0472">Membrane</keyword>
<keyword evidence="1" id="KW-0812">Transmembrane</keyword>
<reference evidence="2" key="1">
    <citation type="submission" date="2013-07" db="EMBL/GenBank/DDBJ databases">
        <authorList>
            <person name="Geib S."/>
        </authorList>
    </citation>
    <scope>NUCLEOTIDE SEQUENCE</scope>
</reference>
<name>W8BXC6_CERCA</name>
<proteinExistence type="evidence at transcript level"/>
<feature type="non-terminal residue" evidence="2">
    <location>
        <position position="124"/>
    </location>
</feature>
<dbReference type="AlphaFoldDB" id="W8BXC6"/>
<sequence length="124" mass="13941">MPHSVVATLPVGNCCGIADVIAHIHAYKRSDQPTCQELSVNNFVCIALTALMVTHIVVAKRIRVLLANFLMRTNNVQLKCSNFQQTTTKNYNNLINFSLVQKTCVLFFQNFSLIFSSELLNCFD</sequence>
<reference evidence="2" key="2">
    <citation type="journal article" date="2014" name="BMC Genomics">
        <title>A genomic perspective to assessing quality of mass-reared SIT flies used in Mediterranean fruit fly (Ceratitis capitata) eradication in California.</title>
        <authorList>
            <person name="Calla B."/>
            <person name="Hall B."/>
            <person name="Hou S."/>
            <person name="Geib S.M."/>
        </authorList>
    </citation>
    <scope>NUCLEOTIDE SEQUENCE</scope>
</reference>
<dbReference type="EMBL" id="GAMC01000575">
    <property type="protein sequence ID" value="JAC05981.1"/>
    <property type="molecule type" value="mRNA"/>
</dbReference>